<sequence>MIQNFTIFLLLSTALFASVSKKVIQNNADELLIQVDINATSEADIQPITFIVGFPTDELPVTRIQFLNKSELSFTPLQNSDGDFDWINQQ</sequence>
<feature type="non-terminal residue" evidence="1">
    <location>
        <position position="90"/>
    </location>
</feature>
<gene>
    <name evidence="1" type="ORF">METZ01_LOCUS47081</name>
</gene>
<dbReference type="EMBL" id="UINC01002215">
    <property type="protein sequence ID" value="SUZ94227.1"/>
    <property type="molecule type" value="Genomic_DNA"/>
</dbReference>
<name>A0A381RW69_9ZZZZ</name>
<accession>A0A381RW69</accession>
<evidence type="ECO:0000313" key="1">
    <source>
        <dbReference type="EMBL" id="SUZ94227.1"/>
    </source>
</evidence>
<organism evidence="1">
    <name type="scientific">marine metagenome</name>
    <dbReference type="NCBI Taxonomy" id="408172"/>
    <lineage>
        <taxon>unclassified sequences</taxon>
        <taxon>metagenomes</taxon>
        <taxon>ecological metagenomes</taxon>
    </lineage>
</organism>
<reference evidence="1" key="1">
    <citation type="submission" date="2018-05" db="EMBL/GenBank/DDBJ databases">
        <authorList>
            <person name="Lanie J.A."/>
            <person name="Ng W.-L."/>
            <person name="Kazmierczak K.M."/>
            <person name="Andrzejewski T.M."/>
            <person name="Davidsen T.M."/>
            <person name="Wayne K.J."/>
            <person name="Tettelin H."/>
            <person name="Glass J.I."/>
            <person name="Rusch D."/>
            <person name="Podicherti R."/>
            <person name="Tsui H.-C.T."/>
            <person name="Winkler M.E."/>
        </authorList>
    </citation>
    <scope>NUCLEOTIDE SEQUENCE</scope>
</reference>
<protein>
    <submittedName>
        <fullName evidence="1">Uncharacterized protein</fullName>
    </submittedName>
</protein>
<dbReference type="AlphaFoldDB" id="A0A381RW69"/>
<proteinExistence type="predicted"/>